<dbReference type="SUPFAM" id="SSF54966">
    <property type="entry name" value="RuBisCO, large subunit, small (N-terminal) domain"/>
    <property type="match status" value="1"/>
</dbReference>
<proteinExistence type="predicted"/>
<keyword evidence="3" id="KW-1185">Reference proteome</keyword>
<dbReference type="Proteomes" id="UP000673975">
    <property type="component" value="Unassembled WGS sequence"/>
</dbReference>
<evidence type="ECO:0000313" key="3">
    <source>
        <dbReference type="Proteomes" id="UP000673975"/>
    </source>
</evidence>
<feature type="domain" description="Ribulose bisphosphate carboxylase large subunit C-terminal" evidence="1">
    <location>
        <begin position="118"/>
        <end position="258"/>
    </location>
</feature>
<dbReference type="SFLD" id="SFLDS00014">
    <property type="entry name" value="RuBisCO"/>
    <property type="match status" value="1"/>
</dbReference>
<dbReference type="SUPFAM" id="SSF51649">
    <property type="entry name" value="RuBisCo, C-terminal domain"/>
    <property type="match status" value="1"/>
</dbReference>
<dbReference type="EMBL" id="JAFIDN010000001">
    <property type="protein sequence ID" value="MBP3191364.1"/>
    <property type="molecule type" value="Genomic_DNA"/>
</dbReference>
<dbReference type="InterPro" id="IPR036422">
    <property type="entry name" value="RuBisCO_lsu_N_sf"/>
</dbReference>
<name>A0A8J7UVN7_9BACT</name>
<protein>
    <recommendedName>
        <fullName evidence="1">Ribulose bisphosphate carboxylase large subunit C-terminal domain-containing protein</fullName>
    </recommendedName>
</protein>
<dbReference type="PANTHER" id="PTHR42704:SF17">
    <property type="entry name" value="RIBULOSE BISPHOSPHATE CARBOXYLASE LARGE CHAIN"/>
    <property type="match status" value="1"/>
</dbReference>
<dbReference type="GO" id="GO:0000287">
    <property type="term" value="F:magnesium ion binding"/>
    <property type="evidence" value="ECO:0007669"/>
    <property type="project" value="InterPro"/>
</dbReference>
<dbReference type="GO" id="GO:0015977">
    <property type="term" value="P:carbon fixation"/>
    <property type="evidence" value="ECO:0007669"/>
    <property type="project" value="InterPro"/>
</dbReference>
<accession>A0A8J7UVN7</accession>
<dbReference type="InterPro" id="IPR000685">
    <property type="entry name" value="RuBisCO_lsu_C"/>
</dbReference>
<gene>
    <name evidence="2" type="ORF">NATSA_01675</name>
</gene>
<dbReference type="InterPro" id="IPR033966">
    <property type="entry name" value="RuBisCO"/>
</dbReference>
<organism evidence="2 3">
    <name type="scientific">Natronogracilivirga saccharolytica</name>
    <dbReference type="NCBI Taxonomy" id="2812953"/>
    <lineage>
        <taxon>Bacteria</taxon>
        <taxon>Pseudomonadati</taxon>
        <taxon>Balneolota</taxon>
        <taxon>Balneolia</taxon>
        <taxon>Balneolales</taxon>
        <taxon>Cyclonatronaceae</taxon>
        <taxon>Natronogracilivirga</taxon>
    </lineage>
</organism>
<dbReference type="InterPro" id="IPR036376">
    <property type="entry name" value="RuBisCO_lsu_C_sf"/>
</dbReference>
<comment type="caution">
    <text evidence="2">The sequence shown here is derived from an EMBL/GenBank/DDBJ whole genome shotgun (WGS) entry which is preliminary data.</text>
</comment>
<dbReference type="AlphaFoldDB" id="A0A8J7UVN7"/>
<dbReference type="Gene3D" id="3.20.20.110">
    <property type="entry name" value="Ribulose bisphosphate carboxylase, large subunit, C-terminal domain"/>
    <property type="match status" value="1"/>
</dbReference>
<dbReference type="Gene3D" id="3.30.70.150">
    <property type="entry name" value="RuBisCO large subunit, N-terminal domain"/>
    <property type="match status" value="1"/>
</dbReference>
<dbReference type="Pfam" id="PF00016">
    <property type="entry name" value="RuBisCO_large"/>
    <property type="match status" value="1"/>
</dbReference>
<evidence type="ECO:0000259" key="1">
    <source>
        <dbReference type="Pfam" id="PF00016"/>
    </source>
</evidence>
<dbReference type="PANTHER" id="PTHR42704">
    <property type="entry name" value="RIBULOSE BISPHOSPHATE CARBOXYLASE"/>
    <property type="match status" value="1"/>
</dbReference>
<sequence>MSDRFHVTYRLTLHDDESPDDRIRALQLEQSAELPDAVVQAMDMDHVTGDVIRTDFLDPLQLDVTIAWPASNHGEEITQLLNILFGNISMKQGIAIVDIQWDDLAPHLLGGPSLGIEALRARWQIPDRALSCTALKPMGQNTSELAESAFRFALGGIDIIKDDHGLADQSHAPFADRVAACVRAMDKAAQKTGRRSRYFPNITTDHYRIGERYEQAAEAGADGVLLAPMLTGLSVMHQLAQNSTDLPVMAHPAFSGTIITHATSPGYAPGFARKSGTEPTASRTDPERCHGFDPGLFYGALWRALGADFVIYPNTGGRFSFPYETCSAINQQARRTDLPFKTCFPVPGGGMKHSRMGYWLEQYGDDTTFLMGGSLYEDSRGIAEASRSFLQSLMHK</sequence>
<evidence type="ECO:0000313" key="2">
    <source>
        <dbReference type="EMBL" id="MBP3191364.1"/>
    </source>
</evidence>
<dbReference type="GO" id="GO:0016984">
    <property type="term" value="F:ribulose-bisphosphate carboxylase activity"/>
    <property type="evidence" value="ECO:0007669"/>
    <property type="project" value="InterPro"/>
</dbReference>
<dbReference type="RefSeq" id="WP_210509792.1">
    <property type="nucleotide sequence ID" value="NZ_JAFIDN010000001.1"/>
</dbReference>
<dbReference type="SFLD" id="SFLDG00301">
    <property type="entry name" value="RuBisCO-like_proteins"/>
    <property type="match status" value="1"/>
</dbReference>
<reference evidence="2" key="1">
    <citation type="submission" date="2021-02" db="EMBL/GenBank/DDBJ databases">
        <title>Natronogracilivirga saccharolytica gen. nov. sp. nov. a new anaerobic, haloalkiliphilic carbohydrate-fermenting bacterium from soda lake and proposing of Cyclonatronumiaceae fam. nov. in the phylum Balneolaeota.</title>
        <authorList>
            <person name="Zhilina T.N."/>
            <person name="Sorokin D.Y."/>
            <person name="Zavarzina D.G."/>
            <person name="Toshchakov S.V."/>
            <person name="Kublanov I.V."/>
        </authorList>
    </citation>
    <scope>NUCLEOTIDE SEQUENCE</scope>
    <source>
        <strain evidence="2">Z-1702</strain>
    </source>
</reference>